<feature type="transmembrane region" description="Helical" evidence="5">
    <location>
        <begin position="279"/>
        <end position="302"/>
    </location>
</feature>
<feature type="transmembrane region" description="Helical" evidence="5">
    <location>
        <begin position="195"/>
        <end position="216"/>
    </location>
</feature>
<evidence type="ECO:0000256" key="2">
    <source>
        <dbReference type="ARBA" id="ARBA00022692"/>
    </source>
</evidence>
<evidence type="ECO:0000313" key="6">
    <source>
        <dbReference type="EMBL" id="AMW04490.1"/>
    </source>
</evidence>
<evidence type="ECO:0000256" key="5">
    <source>
        <dbReference type="SAM" id="Phobius"/>
    </source>
</evidence>
<dbReference type="InterPro" id="IPR050598">
    <property type="entry name" value="AminoAcid_Transporter"/>
</dbReference>
<dbReference type="Pfam" id="PF13520">
    <property type="entry name" value="AA_permease_2"/>
    <property type="match status" value="1"/>
</dbReference>
<keyword evidence="4 5" id="KW-0472">Membrane</keyword>
<evidence type="ECO:0000313" key="7">
    <source>
        <dbReference type="Proteomes" id="UP000076404"/>
    </source>
</evidence>
<dbReference type="RefSeq" id="WP_053334206.1">
    <property type="nucleotide sequence ID" value="NZ_CP011454.1"/>
</dbReference>
<feature type="transmembrane region" description="Helical" evidence="5">
    <location>
        <begin position="381"/>
        <end position="403"/>
    </location>
</feature>
<protein>
    <recommendedName>
        <fullName evidence="8">Amino acid permease</fullName>
    </recommendedName>
</protein>
<evidence type="ECO:0000256" key="1">
    <source>
        <dbReference type="ARBA" id="ARBA00004141"/>
    </source>
</evidence>
<evidence type="ECO:0008006" key="8">
    <source>
        <dbReference type="Google" id="ProtNLM"/>
    </source>
</evidence>
<proteinExistence type="predicted"/>
<dbReference type="KEGG" id="gph:GEMMAAP_05805"/>
<keyword evidence="2 5" id="KW-0812">Transmembrane</keyword>
<feature type="transmembrane region" description="Helical" evidence="5">
    <location>
        <begin position="347"/>
        <end position="369"/>
    </location>
</feature>
<dbReference type="GO" id="GO:0015179">
    <property type="term" value="F:L-amino acid transmembrane transporter activity"/>
    <property type="evidence" value="ECO:0007669"/>
    <property type="project" value="TreeGrafter"/>
</dbReference>
<evidence type="ECO:0000256" key="3">
    <source>
        <dbReference type="ARBA" id="ARBA00022989"/>
    </source>
</evidence>
<dbReference type="eggNOG" id="COG0531">
    <property type="taxonomic scope" value="Bacteria"/>
</dbReference>
<comment type="subcellular location">
    <subcellularLocation>
        <location evidence="1">Membrane</location>
        <topology evidence="1">Multi-pass membrane protein</topology>
    </subcellularLocation>
</comment>
<keyword evidence="7" id="KW-1185">Reference proteome</keyword>
<dbReference type="Proteomes" id="UP000076404">
    <property type="component" value="Chromosome"/>
</dbReference>
<feature type="transmembrane region" description="Helical" evidence="5">
    <location>
        <begin position="126"/>
        <end position="145"/>
    </location>
</feature>
<dbReference type="OrthoDB" id="9804700at2"/>
<reference evidence="6 7" key="1">
    <citation type="journal article" date="2014" name="Proc. Natl. Acad. Sci. U.S.A.">
        <title>Functional type 2 photosynthetic reaction centers found in the rare bacterial phylum Gemmatimonadetes.</title>
        <authorList>
            <person name="Zeng Y."/>
            <person name="Feng F."/>
            <person name="Medova H."/>
            <person name="Dean J."/>
            <person name="Koblizek M."/>
        </authorList>
    </citation>
    <scope>NUCLEOTIDE SEQUENCE [LARGE SCALE GENOMIC DNA]</scope>
    <source>
        <strain evidence="6 7">AP64</strain>
    </source>
</reference>
<feature type="transmembrane region" description="Helical" evidence="5">
    <location>
        <begin position="323"/>
        <end position="341"/>
    </location>
</feature>
<sequence>MTTRPLRHFGFASSTAVLIANMVGTGVFTSLGFQALDLHSGGALLSLWIVGGVVALCGAVSYAELGAMLPRSGGEYVYLGQAWHPVAGFLGGWVSMTVGFGAPIALSSMAFGRYLSAIVPVNPQVAAFAMLLVVVGVHLAGLHTAKRFQVAITATQLLLVAAFIVAGMMYARALALPMGLNDGVAVREVFSAPYAVSLVYVSFAFTGWNAAGYIAGEIVEPEKTIPRAVVASTLLVTALYLLLNFAFLRTVPIAELAGKVEVGALSATAMFGVRGGQGMSAIIAAVLVASISSMVIGSSRVTHAVAESLPQWKVLGKRSADGVPRNAILAQGALILVLLLTNSFEAVMLYAGFTLNLMSLLTVLGMMRLRSTAAATPRPYHAWGFPITPLIYVALSLWTLGTLLMQRPVASLAGLGTVLIGLVVWWVGNRSVRPQHGEG</sequence>
<dbReference type="STRING" id="1379270.GEMMAAP_05805"/>
<dbReference type="PIRSF" id="PIRSF006060">
    <property type="entry name" value="AA_transporter"/>
    <property type="match status" value="1"/>
</dbReference>
<evidence type="ECO:0000256" key="4">
    <source>
        <dbReference type="ARBA" id="ARBA00023136"/>
    </source>
</evidence>
<dbReference type="PANTHER" id="PTHR11785">
    <property type="entry name" value="AMINO ACID TRANSPORTER"/>
    <property type="match status" value="1"/>
</dbReference>
<feature type="transmembrane region" description="Helical" evidence="5">
    <location>
        <begin position="228"/>
        <end position="248"/>
    </location>
</feature>
<dbReference type="PANTHER" id="PTHR11785:SF512">
    <property type="entry name" value="SOBREMESA, ISOFORM B"/>
    <property type="match status" value="1"/>
</dbReference>
<keyword evidence="3 5" id="KW-1133">Transmembrane helix</keyword>
<organism evidence="6 7">
    <name type="scientific">Gemmatimonas phototrophica</name>
    <dbReference type="NCBI Taxonomy" id="1379270"/>
    <lineage>
        <taxon>Bacteria</taxon>
        <taxon>Pseudomonadati</taxon>
        <taxon>Gemmatimonadota</taxon>
        <taxon>Gemmatimonadia</taxon>
        <taxon>Gemmatimonadales</taxon>
        <taxon>Gemmatimonadaceae</taxon>
        <taxon>Gemmatimonas</taxon>
    </lineage>
</organism>
<dbReference type="Gene3D" id="1.20.1740.10">
    <property type="entry name" value="Amino acid/polyamine transporter I"/>
    <property type="match status" value="1"/>
</dbReference>
<feature type="transmembrane region" description="Helical" evidence="5">
    <location>
        <begin position="409"/>
        <end position="428"/>
    </location>
</feature>
<dbReference type="InterPro" id="IPR002293">
    <property type="entry name" value="AA/rel_permease1"/>
</dbReference>
<accession>A0A143BJ43</accession>
<reference evidence="6 7" key="2">
    <citation type="journal article" date="2016" name="Environ. Microbiol. Rep.">
        <title>Metagenomic evidence for the presence of phototrophic Gemmatimonadetes bacteria in diverse environments.</title>
        <authorList>
            <person name="Zeng Y."/>
            <person name="Baumbach J."/>
            <person name="Barbosa E.G."/>
            <person name="Azevedo V."/>
            <person name="Zhang C."/>
            <person name="Koblizek M."/>
        </authorList>
    </citation>
    <scope>NUCLEOTIDE SEQUENCE [LARGE SCALE GENOMIC DNA]</scope>
    <source>
        <strain evidence="6 7">AP64</strain>
    </source>
</reference>
<feature type="transmembrane region" description="Helical" evidence="5">
    <location>
        <begin position="86"/>
        <end position="106"/>
    </location>
</feature>
<name>A0A143BJ43_9BACT</name>
<dbReference type="GO" id="GO:0016020">
    <property type="term" value="C:membrane"/>
    <property type="evidence" value="ECO:0007669"/>
    <property type="project" value="UniProtKB-SubCell"/>
</dbReference>
<feature type="transmembrane region" description="Helical" evidence="5">
    <location>
        <begin position="12"/>
        <end position="33"/>
    </location>
</feature>
<feature type="transmembrane region" description="Helical" evidence="5">
    <location>
        <begin position="45"/>
        <end position="65"/>
    </location>
</feature>
<feature type="transmembrane region" description="Helical" evidence="5">
    <location>
        <begin position="157"/>
        <end position="175"/>
    </location>
</feature>
<dbReference type="EMBL" id="CP011454">
    <property type="protein sequence ID" value="AMW04490.1"/>
    <property type="molecule type" value="Genomic_DNA"/>
</dbReference>
<dbReference type="AlphaFoldDB" id="A0A143BJ43"/>
<gene>
    <name evidence="6" type="ORF">GEMMAAP_05805</name>
</gene>